<evidence type="ECO:0000313" key="3">
    <source>
        <dbReference type="EMBL" id="CAF1321813.1"/>
    </source>
</evidence>
<feature type="region of interest" description="Disordered" evidence="2">
    <location>
        <begin position="199"/>
        <end position="224"/>
    </location>
</feature>
<keyword evidence="1" id="KW-0175">Coiled coil</keyword>
<feature type="coiled-coil region" evidence="1">
    <location>
        <begin position="119"/>
        <end position="167"/>
    </location>
</feature>
<evidence type="ECO:0000256" key="2">
    <source>
        <dbReference type="SAM" id="MobiDB-lite"/>
    </source>
</evidence>
<dbReference type="EMBL" id="CAJNOM010000997">
    <property type="protein sequence ID" value="CAF1584720.1"/>
    <property type="molecule type" value="Genomic_DNA"/>
</dbReference>
<dbReference type="Proteomes" id="UP000663832">
    <property type="component" value="Unassembled WGS sequence"/>
</dbReference>
<evidence type="ECO:0000256" key="1">
    <source>
        <dbReference type="SAM" id="Coils"/>
    </source>
</evidence>
<proteinExistence type="predicted"/>
<reference evidence="3" key="1">
    <citation type="submission" date="2021-02" db="EMBL/GenBank/DDBJ databases">
        <authorList>
            <person name="Nowell W R."/>
        </authorList>
    </citation>
    <scope>NUCLEOTIDE SEQUENCE</scope>
</reference>
<accession>A0A815F0D2</accession>
<sequence length="296" mass="34780">MASARNLCQHSDTYGNQCTSNDYISCPHCQLQLCLKHLNYHQDLLRCDLYSLCDSIDGMHLDLDNLIFDSTNHREYLFKQLDEWYEQQINLINKMYADKKQEIQILYLKSHMEFDIYKHKKEKQLKDNLIKQLNKVLKQKQIHVDDLNEMKNKLDYIQRGLDELKQLKIDISFNNSTFDINIIKRRYIEAAKPLFNDDDNSLWETDDEDEQKDDEEIESSKDNHMLEELSNCKQKCSSSSLILFPSQPTSSSSSSTIIVKKAPLKLVIKRLQHPTISTEIKYKLHTVNTSLPITTK</sequence>
<keyword evidence="5" id="KW-1185">Reference proteome</keyword>
<protein>
    <submittedName>
        <fullName evidence="3">Uncharacterized protein</fullName>
    </submittedName>
</protein>
<dbReference type="AlphaFoldDB" id="A0A815F0D2"/>
<dbReference type="EMBL" id="CAJNOI010000639">
    <property type="protein sequence ID" value="CAF1321813.1"/>
    <property type="molecule type" value="Genomic_DNA"/>
</dbReference>
<comment type="caution">
    <text evidence="3">The sequence shown here is derived from an EMBL/GenBank/DDBJ whole genome shotgun (WGS) entry which is preliminary data.</text>
</comment>
<dbReference type="Proteomes" id="UP000663877">
    <property type="component" value="Unassembled WGS sequence"/>
</dbReference>
<evidence type="ECO:0000313" key="6">
    <source>
        <dbReference type="Proteomes" id="UP000663877"/>
    </source>
</evidence>
<name>A0A815F0D2_9BILA</name>
<evidence type="ECO:0000313" key="5">
    <source>
        <dbReference type="Proteomes" id="UP000663832"/>
    </source>
</evidence>
<gene>
    <name evidence="3" type="ORF">BJG266_LOCUS33388</name>
    <name evidence="4" type="ORF">QVE165_LOCUS50495</name>
</gene>
<dbReference type="OrthoDB" id="10005950at2759"/>
<feature type="compositionally biased region" description="Acidic residues" evidence="2">
    <location>
        <begin position="199"/>
        <end position="217"/>
    </location>
</feature>
<evidence type="ECO:0000313" key="4">
    <source>
        <dbReference type="EMBL" id="CAF1584720.1"/>
    </source>
</evidence>
<organism evidence="3 6">
    <name type="scientific">Adineta steineri</name>
    <dbReference type="NCBI Taxonomy" id="433720"/>
    <lineage>
        <taxon>Eukaryota</taxon>
        <taxon>Metazoa</taxon>
        <taxon>Spiralia</taxon>
        <taxon>Gnathifera</taxon>
        <taxon>Rotifera</taxon>
        <taxon>Eurotatoria</taxon>
        <taxon>Bdelloidea</taxon>
        <taxon>Adinetida</taxon>
        <taxon>Adinetidae</taxon>
        <taxon>Adineta</taxon>
    </lineage>
</organism>